<dbReference type="AlphaFoldDB" id="A0A8S2XYF3"/>
<protein>
    <submittedName>
        <fullName evidence="1">Uncharacterized protein</fullName>
    </submittedName>
</protein>
<dbReference type="Proteomes" id="UP000681720">
    <property type="component" value="Unassembled WGS sequence"/>
</dbReference>
<gene>
    <name evidence="1" type="ORF">GIL414_LOCUS35681</name>
</gene>
<dbReference type="EMBL" id="CAJOBJ010086439">
    <property type="protein sequence ID" value="CAF4522502.1"/>
    <property type="molecule type" value="Genomic_DNA"/>
</dbReference>
<name>A0A8S2XYF3_9BILA</name>
<accession>A0A8S2XYF3</accession>
<evidence type="ECO:0000313" key="2">
    <source>
        <dbReference type="Proteomes" id="UP000681720"/>
    </source>
</evidence>
<sequence length="170" mass="20002">MVFPITTYGCESWTLKQADRKKIDSFELWCWRKLLRVSWTDKRTNKSILQEIKPEYSLEASIVKLKLSYFGHIMRRHESLEKEIMLGTIEGKRRRVNGVGPLTSYVEKYITTVISNLLIQMKIAPYSHITIDFDENYQYQVHVQQLQLKTETQKYAPNPVPTGYQALLDI</sequence>
<evidence type="ECO:0000313" key="1">
    <source>
        <dbReference type="EMBL" id="CAF4522502.1"/>
    </source>
</evidence>
<dbReference type="PANTHER" id="PTHR47027:SF8">
    <property type="entry name" value="RIBONUCLEASE H"/>
    <property type="match status" value="1"/>
</dbReference>
<organism evidence="1 2">
    <name type="scientific">Rotaria magnacalcarata</name>
    <dbReference type="NCBI Taxonomy" id="392030"/>
    <lineage>
        <taxon>Eukaryota</taxon>
        <taxon>Metazoa</taxon>
        <taxon>Spiralia</taxon>
        <taxon>Gnathifera</taxon>
        <taxon>Rotifera</taxon>
        <taxon>Eurotatoria</taxon>
        <taxon>Bdelloidea</taxon>
        <taxon>Philodinida</taxon>
        <taxon>Philodinidae</taxon>
        <taxon>Rotaria</taxon>
    </lineage>
</organism>
<comment type="caution">
    <text evidence="1">The sequence shown here is derived from an EMBL/GenBank/DDBJ whole genome shotgun (WGS) entry which is preliminary data.</text>
</comment>
<dbReference type="PANTHER" id="PTHR47027">
    <property type="entry name" value="REVERSE TRANSCRIPTASE DOMAIN-CONTAINING PROTEIN"/>
    <property type="match status" value="1"/>
</dbReference>
<reference evidence="1" key="1">
    <citation type="submission" date="2021-02" db="EMBL/GenBank/DDBJ databases">
        <authorList>
            <person name="Nowell W R."/>
        </authorList>
    </citation>
    <scope>NUCLEOTIDE SEQUENCE</scope>
</reference>
<proteinExistence type="predicted"/>